<evidence type="ECO:0008006" key="10">
    <source>
        <dbReference type="Google" id="ProtNLM"/>
    </source>
</evidence>
<feature type="compositionally biased region" description="Acidic residues" evidence="6">
    <location>
        <begin position="57"/>
        <end position="66"/>
    </location>
</feature>
<feature type="transmembrane region" description="Helical" evidence="7">
    <location>
        <begin position="542"/>
        <end position="563"/>
    </location>
</feature>
<proteinExistence type="inferred from homology"/>
<evidence type="ECO:0000256" key="6">
    <source>
        <dbReference type="SAM" id="MobiDB-lite"/>
    </source>
</evidence>
<dbReference type="PANTHER" id="PTHR11206">
    <property type="entry name" value="MULTIDRUG RESISTANCE PROTEIN"/>
    <property type="match status" value="1"/>
</dbReference>
<accession>A0A1E4U2X2</accession>
<keyword evidence="5 7" id="KW-0472">Membrane</keyword>
<feature type="transmembrane region" description="Helical" evidence="7">
    <location>
        <begin position="469"/>
        <end position="489"/>
    </location>
</feature>
<feature type="transmembrane region" description="Helical" evidence="7">
    <location>
        <begin position="509"/>
        <end position="530"/>
    </location>
</feature>
<gene>
    <name evidence="8" type="ORF">PACTADRAFT_48117</name>
</gene>
<evidence type="ECO:0000256" key="5">
    <source>
        <dbReference type="ARBA" id="ARBA00023136"/>
    </source>
</evidence>
<evidence type="ECO:0000256" key="7">
    <source>
        <dbReference type="SAM" id="Phobius"/>
    </source>
</evidence>
<dbReference type="GO" id="GO:1990961">
    <property type="term" value="P:xenobiotic detoxification by transmembrane export across the plasma membrane"/>
    <property type="evidence" value="ECO:0007669"/>
    <property type="project" value="InterPro"/>
</dbReference>
<evidence type="ECO:0000256" key="1">
    <source>
        <dbReference type="ARBA" id="ARBA00004141"/>
    </source>
</evidence>
<comment type="similarity">
    <text evidence="2">Belongs to the multi antimicrobial extrusion (MATE) (TC 2.A.66.1) family.</text>
</comment>
<name>A0A1E4U2X2_PACTA</name>
<feature type="region of interest" description="Disordered" evidence="6">
    <location>
        <begin position="1"/>
        <end position="21"/>
    </location>
</feature>
<evidence type="ECO:0000256" key="4">
    <source>
        <dbReference type="ARBA" id="ARBA00022989"/>
    </source>
</evidence>
<comment type="subcellular location">
    <subcellularLocation>
        <location evidence="1">Membrane</location>
        <topology evidence="1">Multi-pass membrane protein</topology>
    </subcellularLocation>
</comment>
<dbReference type="GO" id="GO:0042910">
    <property type="term" value="F:xenobiotic transmembrane transporter activity"/>
    <property type="evidence" value="ECO:0007669"/>
    <property type="project" value="InterPro"/>
</dbReference>
<organism evidence="8 9">
    <name type="scientific">Pachysolen tannophilus NRRL Y-2460</name>
    <dbReference type="NCBI Taxonomy" id="669874"/>
    <lineage>
        <taxon>Eukaryota</taxon>
        <taxon>Fungi</taxon>
        <taxon>Dikarya</taxon>
        <taxon>Ascomycota</taxon>
        <taxon>Saccharomycotina</taxon>
        <taxon>Pichiomycetes</taxon>
        <taxon>Pachysolenaceae</taxon>
        <taxon>Pachysolen</taxon>
    </lineage>
</organism>
<dbReference type="GO" id="GO:0016020">
    <property type="term" value="C:membrane"/>
    <property type="evidence" value="ECO:0007669"/>
    <property type="project" value="UniProtKB-SubCell"/>
</dbReference>
<dbReference type="GO" id="GO:0006556">
    <property type="term" value="P:S-adenosylmethionine biosynthetic process"/>
    <property type="evidence" value="ECO:0007669"/>
    <property type="project" value="EnsemblFungi"/>
</dbReference>
<keyword evidence="9" id="KW-1185">Reference proteome</keyword>
<feature type="transmembrane region" description="Helical" evidence="7">
    <location>
        <begin position="308"/>
        <end position="331"/>
    </location>
</feature>
<evidence type="ECO:0000313" key="8">
    <source>
        <dbReference type="EMBL" id="ODV98337.1"/>
    </source>
</evidence>
<dbReference type="InterPro" id="IPR045069">
    <property type="entry name" value="MATE_euk"/>
</dbReference>
<dbReference type="GO" id="GO:0015297">
    <property type="term" value="F:antiporter activity"/>
    <property type="evidence" value="ECO:0007669"/>
    <property type="project" value="InterPro"/>
</dbReference>
<keyword evidence="3 7" id="KW-0812">Transmembrane</keyword>
<feature type="transmembrane region" description="Helical" evidence="7">
    <location>
        <begin position="245"/>
        <end position="266"/>
    </location>
</feature>
<feature type="transmembrane region" description="Helical" evidence="7">
    <location>
        <begin position="393"/>
        <end position="415"/>
    </location>
</feature>
<dbReference type="Proteomes" id="UP000094236">
    <property type="component" value="Unassembled WGS sequence"/>
</dbReference>
<dbReference type="NCBIfam" id="TIGR00797">
    <property type="entry name" value="matE"/>
    <property type="match status" value="1"/>
</dbReference>
<dbReference type="STRING" id="669874.A0A1E4U2X2"/>
<feature type="transmembrane region" description="Helical" evidence="7">
    <location>
        <begin position="435"/>
        <end position="457"/>
    </location>
</feature>
<feature type="transmembrane region" description="Helical" evidence="7">
    <location>
        <begin position="278"/>
        <end position="296"/>
    </location>
</feature>
<dbReference type="InterPro" id="IPR002528">
    <property type="entry name" value="MATE_fam"/>
</dbReference>
<evidence type="ECO:0000313" key="9">
    <source>
        <dbReference type="Proteomes" id="UP000094236"/>
    </source>
</evidence>
<dbReference type="AlphaFoldDB" id="A0A1E4U2X2"/>
<dbReference type="Pfam" id="PF01554">
    <property type="entry name" value="MatE"/>
    <property type="match status" value="2"/>
</dbReference>
<dbReference type="OrthoDB" id="2126698at2759"/>
<protein>
    <recommendedName>
        <fullName evidence="10">MATE efflux family protein</fullName>
    </recommendedName>
</protein>
<dbReference type="CDD" id="cd13132">
    <property type="entry name" value="MATE_eukaryotic"/>
    <property type="match status" value="1"/>
</dbReference>
<evidence type="ECO:0000256" key="2">
    <source>
        <dbReference type="ARBA" id="ARBA00010199"/>
    </source>
</evidence>
<feature type="transmembrane region" description="Helical" evidence="7">
    <location>
        <begin position="337"/>
        <end position="363"/>
    </location>
</feature>
<feature type="compositionally biased region" description="Polar residues" evidence="6">
    <location>
        <begin position="82"/>
        <end position="95"/>
    </location>
</feature>
<keyword evidence="4 7" id="KW-1133">Transmembrane helix</keyword>
<sequence>MNRPLNANDSSVQNSKHQFHVTNSERRASVIIGSAGRAGLFIPSEFIDRGSALLDDELSSDEEQESDTQSQSQSQEEEVISSGGNNSDTWSGTSINPSILREEQRLLDENNIPIKNKTTDSLRYGSINSDLDNSIAVVETWEEAVEAGKVVKISKTAETKALTLSSIPLMVTFVLQNSLSVASVFSVGHLGSTELAAVTIGAMTANISAYSLIQGLATCLDTLCSQAYGAKKYHLVGMYFQKCTALIFTIFLPIWLFYIFFGDWLLGKMIPDPLSVKLAANYLRVISLGIPGYILFETGKRFLQSQGIFHASTYVLCICAPLNALMNYLFVWNKHIGIGYIGAPLAVAINYWLMAILLFLYTITTKSVKNPRKCWKGFQFYKSFRGWSKLSKLALPGVIMIEAEFLAFELLTLFASHLGTNTLAAQSVVTTMASLTYQVPFAISIASATRIANFLGASLPALAENCAKVGLVFGLAVSVLNFSFLFFFQKSIAHGFTSDENVVVIVAKILPLVAFIQIFDALNAVSAGCLRGQGLQKIGGTVNLISYYIIGLPVSYILTFHYGLGLYGLWLGTGLALFIIGVVQSFCILTADWDLLVREARRRNSESIPSNRSSSAV</sequence>
<feature type="transmembrane region" description="Helical" evidence="7">
    <location>
        <begin position="569"/>
        <end position="593"/>
    </location>
</feature>
<reference evidence="9" key="1">
    <citation type="submission" date="2016-05" db="EMBL/GenBank/DDBJ databases">
        <title>Comparative genomics of biotechnologically important yeasts.</title>
        <authorList>
            <consortium name="DOE Joint Genome Institute"/>
            <person name="Riley R."/>
            <person name="Haridas S."/>
            <person name="Wolfe K.H."/>
            <person name="Lopes M.R."/>
            <person name="Hittinger C.T."/>
            <person name="Goker M."/>
            <person name="Salamov A."/>
            <person name="Wisecaver J."/>
            <person name="Long T.M."/>
            <person name="Aerts A.L."/>
            <person name="Barry K."/>
            <person name="Choi C."/>
            <person name="Clum A."/>
            <person name="Coughlan A.Y."/>
            <person name="Deshpande S."/>
            <person name="Douglass A.P."/>
            <person name="Hanson S.J."/>
            <person name="Klenk H.-P."/>
            <person name="Labutti K."/>
            <person name="Lapidus A."/>
            <person name="Lindquist E."/>
            <person name="Lipzen A."/>
            <person name="Meier-Kolthoff J.P."/>
            <person name="Ohm R.A."/>
            <person name="Otillar R.P."/>
            <person name="Pangilinan J."/>
            <person name="Peng Y."/>
            <person name="Rokas A."/>
            <person name="Rosa C.A."/>
            <person name="Scheuner C."/>
            <person name="Sibirny A.A."/>
            <person name="Slot J.C."/>
            <person name="Stielow J.B."/>
            <person name="Sun H."/>
            <person name="Kurtzman C.P."/>
            <person name="Blackwell M."/>
            <person name="Grigoriev I.V."/>
            <person name="Jeffries T.W."/>
        </authorList>
    </citation>
    <scope>NUCLEOTIDE SEQUENCE [LARGE SCALE GENOMIC DNA]</scope>
    <source>
        <strain evidence="9">NRRL Y-2460</strain>
    </source>
</reference>
<dbReference type="EMBL" id="KV454011">
    <property type="protein sequence ID" value="ODV98337.1"/>
    <property type="molecule type" value="Genomic_DNA"/>
</dbReference>
<evidence type="ECO:0000256" key="3">
    <source>
        <dbReference type="ARBA" id="ARBA00022692"/>
    </source>
</evidence>
<feature type="region of interest" description="Disordered" evidence="6">
    <location>
        <begin position="57"/>
        <end position="95"/>
    </location>
</feature>